<dbReference type="CDD" id="cd00924">
    <property type="entry name" value="Cyt_c_Oxidase_Vb"/>
    <property type="match status" value="1"/>
</dbReference>
<evidence type="ECO:0000256" key="7">
    <source>
        <dbReference type="ARBA" id="ARBA00022833"/>
    </source>
</evidence>
<feature type="transmembrane region" description="Helical" evidence="16">
    <location>
        <begin position="54"/>
        <end position="77"/>
    </location>
</feature>
<feature type="transmembrane region" description="Helical" evidence="16">
    <location>
        <begin position="138"/>
        <end position="157"/>
    </location>
</feature>
<keyword evidence="7 14" id="KW-0862">Zinc</keyword>
<dbReference type="InterPro" id="IPR005829">
    <property type="entry name" value="Sugar_transporter_CS"/>
</dbReference>
<dbReference type="CDD" id="cd17364">
    <property type="entry name" value="MFS_PhT"/>
    <property type="match status" value="1"/>
</dbReference>
<dbReference type="GO" id="GO:0005743">
    <property type="term" value="C:mitochondrial inner membrane"/>
    <property type="evidence" value="ECO:0007669"/>
    <property type="project" value="UniProtKB-SubCell"/>
</dbReference>
<evidence type="ECO:0000256" key="8">
    <source>
        <dbReference type="ARBA" id="ARBA00022946"/>
    </source>
</evidence>
<dbReference type="PROSITE" id="PS00217">
    <property type="entry name" value="SUGAR_TRANSPORT_2"/>
    <property type="match status" value="1"/>
</dbReference>
<evidence type="ECO:0000313" key="19">
    <source>
        <dbReference type="Proteomes" id="UP000654370"/>
    </source>
</evidence>
<dbReference type="GO" id="GO:0045277">
    <property type="term" value="C:respiratory chain complex IV"/>
    <property type="evidence" value="ECO:0007669"/>
    <property type="project" value="InterPro"/>
</dbReference>
<dbReference type="Gene3D" id="1.20.1250.20">
    <property type="entry name" value="MFS general substrate transporter like domains"/>
    <property type="match status" value="3"/>
</dbReference>
<dbReference type="GO" id="GO:0006123">
    <property type="term" value="P:mitochondrial electron transport, cytochrome c to oxygen"/>
    <property type="evidence" value="ECO:0007669"/>
    <property type="project" value="InterPro"/>
</dbReference>
<dbReference type="InterPro" id="IPR005828">
    <property type="entry name" value="MFS_sugar_transport-like"/>
</dbReference>
<comment type="caution">
    <text evidence="18">The sequence shown here is derived from an EMBL/GenBank/DDBJ whole genome shotgun (WGS) entry which is preliminary data.</text>
</comment>
<dbReference type="PROSITE" id="PS51359">
    <property type="entry name" value="COX5B_2"/>
    <property type="match status" value="1"/>
</dbReference>
<dbReference type="SUPFAM" id="SSF103473">
    <property type="entry name" value="MFS general substrate transporter"/>
    <property type="match status" value="1"/>
</dbReference>
<dbReference type="InterPro" id="IPR036972">
    <property type="entry name" value="Cyt_c_oxidase_su5b_sf"/>
</dbReference>
<feature type="binding site" evidence="14">
    <location>
        <position position="659"/>
    </location>
    <ligand>
        <name>Zn(2+)</name>
        <dbReference type="ChEBI" id="CHEBI:29105"/>
    </ligand>
</feature>
<reference evidence="18" key="1">
    <citation type="submission" date="2020-12" db="EMBL/GenBank/DDBJ databases">
        <title>Metabolic potential, ecology and presence of endohyphal bacteria is reflected in genomic diversity of Mucoromycotina.</title>
        <authorList>
            <person name="Muszewska A."/>
            <person name="Okrasinska A."/>
            <person name="Steczkiewicz K."/>
            <person name="Drgas O."/>
            <person name="Orlowska M."/>
            <person name="Perlinska-Lenart U."/>
            <person name="Aleksandrzak-Piekarczyk T."/>
            <person name="Szatraj K."/>
            <person name="Zielenkiewicz U."/>
            <person name="Pilsyk S."/>
            <person name="Malc E."/>
            <person name="Mieczkowski P."/>
            <person name="Kruszewska J.S."/>
            <person name="Biernat P."/>
            <person name="Pawlowska J."/>
        </authorList>
    </citation>
    <scope>NUCLEOTIDE SEQUENCE</scope>
    <source>
        <strain evidence="18">WA0000067209</strain>
    </source>
</reference>
<feature type="transmembrane region" description="Helical" evidence="16">
    <location>
        <begin position="203"/>
        <end position="227"/>
    </location>
</feature>
<keyword evidence="11 16" id="KW-0472">Membrane</keyword>
<evidence type="ECO:0000256" key="5">
    <source>
        <dbReference type="ARBA" id="ARBA00022723"/>
    </source>
</evidence>
<dbReference type="AlphaFoldDB" id="A0A8H7U9T2"/>
<evidence type="ECO:0000256" key="15">
    <source>
        <dbReference type="SAM" id="MobiDB-lite"/>
    </source>
</evidence>
<keyword evidence="9 16" id="KW-1133">Transmembrane helix</keyword>
<evidence type="ECO:0000256" key="11">
    <source>
        <dbReference type="ARBA" id="ARBA00023136"/>
    </source>
</evidence>
<feature type="compositionally biased region" description="Basic and acidic residues" evidence="15">
    <location>
        <begin position="287"/>
        <end position="299"/>
    </location>
</feature>
<keyword evidence="4 16" id="KW-0812">Transmembrane</keyword>
<evidence type="ECO:0000256" key="9">
    <source>
        <dbReference type="ARBA" id="ARBA00022989"/>
    </source>
</evidence>
<evidence type="ECO:0000256" key="10">
    <source>
        <dbReference type="ARBA" id="ARBA00023128"/>
    </source>
</evidence>
<feature type="transmembrane region" description="Helical" evidence="16">
    <location>
        <begin position="351"/>
        <end position="372"/>
    </location>
</feature>
<comment type="subcellular location">
    <subcellularLocation>
        <location evidence="1">Membrane</location>
        <topology evidence="1">Multi-pass membrane protein</topology>
    </subcellularLocation>
    <subcellularLocation>
        <location evidence="2">Mitochondrion inner membrane</location>
        <topology evidence="2">Peripheral membrane protein</topology>
        <orientation evidence="2">Matrix side</orientation>
    </subcellularLocation>
</comment>
<dbReference type="InterPro" id="IPR036259">
    <property type="entry name" value="MFS_trans_sf"/>
</dbReference>
<evidence type="ECO:0000256" key="2">
    <source>
        <dbReference type="ARBA" id="ARBA00004443"/>
    </source>
</evidence>
<dbReference type="EMBL" id="JAEPQZ010000014">
    <property type="protein sequence ID" value="KAG2173677.1"/>
    <property type="molecule type" value="Genomic_DNA"/>
</dbReference>
<evidence type="ECO:0000256" key="13">
    <source>
        <dbReference type="ARBA" id="ARBA00070613"/>
    </source>
</evidence>
<feature type="transmembrane region" description="Helical" evidence="16">
    <location>
        <begin position="242"/>
        <end position="261"/>
    </location>
</feature>
<dbReference type="Pfam" id="PF00083">
    <property type="entry name" value="Sugar_tr"/>
    <property type="match status" value="2"/>
</dbReference>
<accession>A0A8H7U9T2</accession>
<keyword evidence="8" id="KW-0809">Transit peptide</keyword>
<evidence type="ECO:0000256" key="12">
    <source>
        <dbReference type="ARBA" id="ARBA00031366"/>
    </source>
</evidence>
<dbReference type="InterPro" id="IPR020846">
    <property type="entry name" value="MFS_dom"/>
</dbReference>
<dbReference type="Pfam" id="PF01215">
    <property type="entry name" value="COX5B"/>
    <property type="match status" value="1"/>
</dbReference>
<sequence length="704" mass="77506">MVSSEYIDSVDHQRGENTAEHIDHHQADYQHREHEHSELEALDDRGTKLHWRQIRLLMIASIGFFMDAYDIFIINLITPMLGYVYYANSTPPNQAITMPFLQFGFAADINFDVCNDRYQLIGQLAFGYIGDRFGRKKIYGVELIIITIATIFCATSASAEAGLSAIAFLGFWRLILGIGIGGDYPLSATITSEWAASGRRGQLIATIFSMQGFGNVAASLVTIIVLACFKVPVQANVVNLDYVWRICIGLGAIPCAATIYARLSLPETPRYSVDVLGDKEGARKSLEKNKWVQENDKENSPYQRNSVAPENNEKVEERNEIVSDSTEHNVANEPVVKLHNRDFRAYFSKWANLKVLLGVSLSWFLMDIAFYGTNLNQTIILSQIGFAPKGLDPWDTLFREALGNLILSVLGALPGYIGAAWNPIHSVNVALFIVLFAIIQFFFNFGPNATTFILPVEVFPTRHRSKAHGIAAASGKAGAIIATFGFNALADVGGPPGAQTFLPNVLIIFGVIMLLGMIPTMWVPEMTQATGQRLLSLVFSKQHFAEYLFINIMLALRRAAVRAIATPRPAIVRPFSVLGARLSGSVSKHDADALIGPGAAPGTVPSDIDQATGLERLELLAKLEGKELFDMEPLNMTHLGTKQNPIVVKSQDPTRFVGCTGYPAESHDTIWLTVDKSHDFDRCPECGSVFKLDFQGSEDAHGHH</sequence>
<dbReference type="SUPFAM" id="SSF57802">
    <property type="entry name" value="Rubredoxin-like"/>
    <property type="match status" value="1"/>
</dbReference>
<evidence type="ECO:0000313" key="18">
    <source>
        <dbReference type="EMBL" id="KAG2173677.1"/>
    </source>
</evidence>
<name>A0A8H7U9T2_MORIS</name>
<dbReference type="FunFam" id="2.60.11.10:FF:000003">
    <property type="entry name" value="Cytochrome c oxidase subunit IV"/>
    <property type="match status" value="1"/>
</dbReference>
<evidence type="ECO:0000256" key="14">
    <source>
        <dbReference type="PIRSR" id="PIRSR602124-2"/>
    </source>
</evidence>
<proteinExistence type="inferred from homology"/>
<feature type="transmembrane region" description="Helical" evidence="16">
    <location>
        <begin position="467"/>
        <end position="489"/>
    </location>
</feature>
<dbReference type="GO" id="GO:0046872">
    <property type="term" value="F:metal ion binding"/>
    <property type="evidence" value="ECO:0007669"/>
    <property type="project" value="UniProtKB-KW"/>
</dbReference>
<feature type="transmembrane region" description="Helical" evidence="16">
    <location>
        <begin position="163"/>
        <end position="182"/>
    </location>
</feature>
<evidence type="ECO:0000256" key="4">
    <source>
        <dbReference type="ARBA" id="ARBA00022692"/>
    </source>
</evidence>
<feature type="domain" description="Major facilitator superfamily (MFS) profile" evidence="17">
    <location>
        <begin position="56"/>
        <end position="528"/>
    </location>
</feature>
<feature type="binding site" evidence="14">
    <location>
        <position position="667"/>
    </location>
    <ligand>
        <name>Zn(2+)</name>
        <dbReference type="ChEBI" id="CHEBI:29105"/>
    </ligand>
</feature>
<feature type="transmembrane region" description="Helical" evidence="16">
    <location>
        <begin position="501"/>
        <end position="522"/>
    </location>
</feature>
<dbReference type="OrthoDB" id="433512at2759"/>
<feature type="transmembrane region" description="Helical" evidence="16">
    <location>
        <begin position="428"/>
        <end position="447"/>
    </location>
</feature>
<protein>
    <recommendedName>
        <fullName evidence="13">Cytochrome c oxidase subunit 4, mitochondrial</fullName>
    </recommendedName>
    <alternativeName>
        <fullName evidence="12">Cytochrome c oxidase polypeptide IV</fullName>
    </alternativeName>
</protein>
<feature type="compositionally biased region" description="Basic and acidic residues" evidence="15">
    <location>
        <begin position="311"/>
        <end position="326"/>
    </location>
</feature>
<feature type="compositionally biased region" description="Polar residues" evidence="15">
    <location>
        <begin position="300"/>
        <end position="309"/>
    </location>
</feature>
<keyword evidence="6" id="KW-0999">Mitochondrion inner membrane</keyword>
<organism evidence="18 19">
    <name type="scientific">Mortierella isabellina</name>
    <name type="common">Filamentous fungus</name>
    <name type="synonym">Umbelopsis isabellina</name>
    <dbReference type="NCBI Taxonomy" id="91625"/>
    <lineage>
        <taxon>Eukaryota</taxon>
        <taxon>Fungi</taxon>
        <taxon>Fungi incertae sedis</taxon>
        <taxon>Mucoromycota</taxon>
        <taxon>Mucoromycotina</taxon>
        <taxon>Umbelopsidomycetes</taxon>
        <taxon>Umbelopsidales</taxon>
        <taxon>Umbelopsidaceae</taxon>
        <taxon>Umbelopsis</taxon>
    </lineage>
</organism>
<feature type="binding site" evidence="14">
    <location>
        <position position="683"/>
    </location>
    <ligand>
        <name>Zn(2+)</name>
        <dbReference type="ChEBI" id="CHEBI:29105"/>
    </ligand>
</feature>
<feature type="transmembrane region" description="Helical" evidence="16">
    <location>
        <begin position="401"/>
        <end position="421"/>
    </location>
</feature>
<keyword evidence="10" id="KW-0496">Mitochondrion</keyword>
<evidence type="ECO:0000256" key="1">
    <source>
        <dbReference type="ARBA" id="ARBA00004141"/>
    </source>
</evidence>
<evidence type="ECO:0000256" key="16">
    <source>
        <dbReference type="SAM" id="Phobius"/>
    </source>
</evidence>
<feature type="region of interest" description="Disordered" evidence="15">
    <location>
        <begin position="287"/>
        <end position="326"/>
    </location>
</feature>
<dbReference type="Proteomes" id="UP000654370">
    <property type="component" value="Unassembled WGS sequence"/>
</dbReference>
<feature type="binding site" evidence="14">
    <location>
        <position position="686"/>
    </location>
    <ligand>
        <name>Zn(2+)</name>
        <dbReference type="ChEBI" id="CHEBI:29105"/>
    </ligand>
</feature>
<evidence type="ECO:0000256" key="3">
    <source>
        <dbReference type="ARBA" id="ARBA00010292"/>
    </source>
</evidence>
<comment type="similarity">
    <text evidence="3">Belongs to the cytochrome c oxidase subunit 5B family.</text>
</comment>
<dbReference type="Gene3D" id="2.60.11.10">
    <property type="entry name" value="Cytochrome c oxidase, subunit Vb"/>
    <property type="match status" value="1"/>
</dbReference>
<dbReference type="PANTHER" id="PTHR24064">
    <property type="entry name" value="SOLUTE CARRIER FAMILY 22 MEMBER"/>
    <property type="match status" value="1"/>
</dbReference>
<evidence type="ECO:0000256" key="6">
    <source>
        <dbReference type="ARBA" id="ARBA00022792"/>
    </source>
</evidence>
<gene>
    <name evidence="18" type="ORF">INT43_005097</name>
</gene>
<dbReference type="InterPro" id="IPR002124">
    <property type="entry name" value="Cyt_c_oxidase_su5b"/>
</dbReference>
<keyword evidence="19" id="KW-1185">Reference proteome</keyword>
<evidence type="ECO:0000259" key="17">
    <source>
        <dbReference type="PROSITE" id="PS50850"/>
    </source>
</evidence>
<dbReference type="GO" id="GO:0022857">
    <property type="term" value="F:transmembrane transporter activity"/>
    <property type="evidence" value="ECO:0007669"/>
    <property type="project" value="InterPro"/>
</dbReference>
<keyword evidence="5 14" id="KW-0479">Metal-binding</keyword>
<dbReference type="PROSITE" id="PS50850">
    <property type="entry name" value="MFS"/>
    <property type="match status" value="1"/>
</dbReference>